<dbReference type="Proteomes" id="UP001224781">
    <property type="component" value="Unassembled WGS sequence"/>
</dbReference>
<dbReference type="Pfam" id="PF13649">
    <property type="entry name" value="Methyltransf_25"/>
    <property type="match status" value="1"/>
</dbReference>
<dbReference type="InterPro" id="IPR029063">
    <property type="entry name" value="SAM-dependent_MTases_sf"/>
</dbReference>
<dbReference type="GO" id="GO:0032259">
    <property type="term" value="P:methylation"/>
    <property type="evidence" value="ECO:0007669"/>
    <property type="project" value="UniProtKB-KW"/>
</dbReference>
<dbReference type="SUPFAM" id="SSF53335">
    <property type="entry name" value="S-adenosyl-L-methionine-dependent methyltransferases"/>
    <property type="match status" value="1"/>
</dbReference>
<reference evidence="2 3" key="1">
    <citation type="submission" date="2023-07" db="EMBL/GenBank/DDBJ databases">
        <title>Functional and genomic diversity of the sorghum phyllosphere microbiome.</title>
        <authorList>
            <person name="Shade A."/>
        </authorList>
    </citation>
    <scope>NUCLEOTIDE SEQUENCE [LARGE SCALE GENOMIC DNA]</scope>
    <source>
        <strain evidence="2 3">SORGH_AS_1126</strain>
    </source>
</reference>
<comment type="caution">
    <text evidence="2">The sequence shown here is derived from an EMBL/GenBank/DDBJ whole genome shotgun (WGS) entry which is preliminary data.</text>
</comment>
<keyword evidence="2" id="KW-0489">Methyltransferase</keyword>
<evidence type="ECO:0000313" key="2">
    <source>
        <dbReference type="EMBL" id="MDQ1185473.1"/>
    </source>
</evidence>
<dbReference type="CDD" id="cd02440">
    <property type="entry name" value="AdoMet_MTases"/>
    <property type="match status" value="1"/>
</dbReference>
<dbReference type="InterPro" id="IPR041698">
    <property type="entry name" value="Methyltransf_25"/>
</dbReference>
<dbReference type="RefSeq" id="WP_306931711.1">
    <property type="nucleotide sequence ID" value="NZ_JAUTBL010000002.1"/>
</dbReference>
<evidence type="ECO:0000259" key="1">
    <source>
        <dbReference type="Pfam" id="PF13649"/>
    </source>
</evidence>
<dbReference type="EMBL" id="JAUTBL010000002">
    <property type="protein sequence ID" value="MDQ1185473.1"/>
    <property type="molecule type" value="Genomic_DNA"/>
</dbReference>
<keyword evidence="2" id="KW-0808">Transferase</keyword>
<dbReference type="Gene3D" id="3.40.50.150">
    <property type="entry name" value="Vaccinia Virus protein VP39"/>
    <property type="match status" value="1"/>
</dbReference>
<evidence type="ECO:0000313" key="3">
    <source>
        <dbReference type="Proteomes" id="UP001224781"/>
    </source>
</evidence>
<proteinExistence type="predicted"/>
<protein>
    <submittedName>
        <fullName evidence="2">SAM-dependent methyltransferase</fullName>
    </submittedName>
</protein>
<dbReference type="GO" id="GO:0008168">
    <property type="term" value="F:methyltransferase activity"/>
    <property type="evidence" value="ECO:0007669"/>
    <property type="project" value="UniProtKB-KW"/>
</dbReference>
<feature type="domain" description="Methyltransferase" evidence="1">
    <location>
        <begin position="47"/>
        <end position="131"/>
    </location>
</feature>
<organism evidence="2 3">
    <name type="scientific">Agrobacterium larrymoorei</name>
    <dbReference type="NCBI Taxonomy" id="160699"/>
    <lineage>
        <taxon>Bacteria</taxon>
        <taxon>Pseudomonadati</taxon>
        <taxon>Pseudomonadota</taxon>
        <taxon>Alphaproteobacteria</taxon>
        <taxon>Hyphomicrobiales</taxon>
        <taxon>Rhizobiaceae</taxon>
        <taxon>Rhizobium/Agrobacterium group</taxon>
        <taxon>Agrobacterium</taxon>
    </lineage>
</organism>
<name>A0ABU0UKI6_9HYPH</name>
<keyword evidence="3" id="KW-1185">Reference proteome</keyword>
<sequence>MSDDAASNVIALYQAYAADFDRSRSRELMEKPWLDRFLAHLPPKVSILDMGCGAGEPIARYCIERGHQLTGIDASISLISLCRERFPGHRWLVGDMRDLSLDRRFDGLIAWHSLFHLTPDDQQIVLERSMRRATEDAVMLFTAGPDRQETFGRFCGQTLYHASLAFEEYRLILADGGFEIIAHEIEDQSCGGATIYLARRSRSSPFRREALRPCALFCCP</sequence>
<gene>
    <name evidence="2" type="ORF">QE408_002616</name>
</gene>
<accession>A0ABU0UKI6</accession>